<evidence type="ECO:0008006" key="3">
    <source>
        <dbReference type="Google" id="ProtNLM"/>
    </source>
</evidence>
<sequence>MKILRSNYLILLGTIIALMTSCGGESVPKDLALTKEVNFAKFDLKAKIPADWEVEEELNYEDQFKGYLIKGKRDRIRIEENVENNCFTESSVDEFAQFMTAQNSAINAKVIPEGKGRTPDKFTSKEVLKYKNGIYGVLYKNEFTTEVDGKDEFVEYEGLYVFNIKNKAGTCIQIENTHYNNKGETLPTDLKIIQSIH</sequence>
<name>A0A915YJP3_9BACT</name>
<dbReference type="KEGG" id="aup:AsAng_0052450"/>
<reference evidence="1" key="1">
    <citation type="submission" date="2022-09" db="EMBL/GenBank/DDBJ databases">
        <title>Aureispira anguillicida sp. nov., isolated from Leptocephalus of Japanese eel Anguilla japonica.</title>
        <authorList>
            <person name="Yuasa K."/>
            <person name="Mekata T."/>
            <person name="Ikunari K."/>
        </authorList>
    </citation>
    <scope>NUCLEOTIDE SEQUENCE</scope>
    <source>
        <strain evidence="1">EL160426</strain>
    </source>
</reference>
<dbReference type="AlphaFoldDB" id="A0A915YJP3"/>
<protein>
    <recommendedName>
        <fullName evidence="3">Lipoprotein</fullName>
    </recommendedName>
</protein>
<accession>A0A915YJP3</accession>
<evidence type="ECO:0000313" key="1">
    <source>
        <dbReference type="EMBL" id="BDS14465.1"/>
    </source>
</evidence>
<evidence type="ECO:0000313" key="2">
    <source>
        <dbReference type="Proteomes" id="UP001060919"/>
    </source>
</evidence>
<dbReference type="Proteomes" id="UP001060919">
    <property type="component" value="Chromosome"/>
</dbReference>
<gene>
    <name evidence="1" type="ORF">AsAng_0052450</name>
</gene>
<proteinExistence type="predicted"/>
<dbReference type="EMBL" id="AP026867">
    <property type="protein sequence ID" value="BDS14465.1"/>
    <property type="molecule type" value="Genomic_DNA"/>
</dbReference>
<dbReference type="RefSeq" id="WP_264789679.1">
    <property type="nucleotide sequence ID" value="NZ_AP026867.1"/>
</dbReference>
<organism evidence="1 2">
    <name type="scientific">Aureispira anguillae</name>
    <dbReference type="NCBI Taxonomy" id="2864201"/>
    <lineage>
        <taxon>Bacteria</taxon>
        <taxon>Pseudomonadati</taxon>
        <taxon>Bacteroidota</taxon>
        <taxon>Saprospiria</taxon>
        <taxon>Saprospirales</taxon>
        <taxon>Saprospiraceae</taxon>
        <taxon>Aureispira</taxon>
    </lineage>
</organism>
<keyword evidence="2" id="KW-1185">Reference proteome</keyword>